<dbReference type="PANTHER" id="PTHR21235:SF2">
    <property type="entry name" value="IMIDAZOLE GLYCEROL PHOSPHATE SYNTHASE HISHF"/>
    <property type="match status" value="1"/>
</dbReference>
<comment type="pathway">
    <text evidence="1">Amino-acid biosynthesis; L-histidine biosynthesis; L-histidine from 5-phospho-alpha-D-ribose 1-diphosphate: step 5/9.</text>
</comment>
<dbReference type="GO" id="GO:0000107">
    <property type="term" value="F:imidazoleglycerol-phosphate synthase activity"/>
    <property type="evidence" value="ECO:0007669"/>
    <property type="project" value="InterPro"/>
</dbReference>
<comment type="subunit">
    <text evidence="3">Heterodimer of HisH and HisF.</text>
</comment>
<proteinExistence type="inferred from homology"/>
<protein>
    <recommendedName>
        <fullName evidence="4">imidazole glycerol-phosphate synthase</fullName>
        <ecNumber evidence="4">4.3.2.10</ecNumber>
    </recommendedName>
    <alternativeName>
        <fullName evidence="9">IGP synthase cyclase subunit</fullName>
    </alternativeName>
</protein>
<dbReference type="Proteomes" id="UP000825051">
    <property type="component" value="Chromosome"/>
</dbReference>
<dbReference type="CDD" id="cd04731">
    <property type="entry name" value="HisF"/>
    <property type="match status" value="1"/>
</dbReference>
<evidence type="ECO:0000256" key="7">
    <source>
        <dbReference type="ARBA" id="ARBA00023239"/>
    </source>
</evidence>
<dbReference type="SUPFAM" id="SSF51366">
    <property type="entry name" value="Ribulose-phoshate binding barrel"/>
    <property type="match status" value="1"/>
</dbReference>
<dbReference type="GO" id="GO:0016829">
    <property type="term" value="F:lyase activity"/>
    <property type="evidence" value="ECO:0007669"/>
    <property type="project" value="UniProtKB-KW"/>
</dbReference>
<dbReference type="EC" id="4.3.2.10" evidence="4"/>
<reference evidence="12" key="1">
    <citation type="submission" date="2021-08" db="EMBL/GenBank/DDBJ databases">
        <title>Genome of a novel bacterium of the phylum Verrucomicrobia, Oleiharenicola sp. KSB-15.</title>
        <authorList>
            <person name="Chung J.-H."/>
            <person name="Ahn J.-H."/>
            <person name="Yoon Y."/>
            <person name="Kim D.-Y."/>
            <person name="An S.-H."/>
            <person name="Park I."/>
            <person name="Yeon J."/>
        </authorList>
    </citation>
    <scope>NUCLEOTIDE SEQUENCE</scope>
    <source>
        <strain evidence="12">KSB-15</strain>
    </source>
</reference>
<dbReference type="PANTHER" id="PTHR21235">
    <property type="entry name" value="IMIDAZOLE GLYCEROL PHOSPHATE SYNTHASE SUBUNIT HISF/H IGP SYNTHASE SUBUNIT HISF/H"/>
    <property type="match status" value="1"/>
</dbReference>
<accession>A0A8F9TTY9</accession>
<evidence type="ECO:0000256" key="6">
    <source>
        <dbReference type="ARBA" id="ARBA00023102"/>
    </source>
</evidence>
<evidence type="ECO:0000256" key="10">
    <source>
        <dbReference type="ARBA" id="ARBA00047838"/>
    </source>
</evidence>
<dbReference type="NCBIfam" id="NF038364">
    <property type="entry name" value="AglZ_HisF2_fam"/>
    <property type="match status" value="1"/>
</dbReference>
<dbReference type="KEGG" id="ole:K0B96_09280"/>
<evidence type="ECO:0000256" key="8">
    <source>
        <dbReference type="ARBA" id="ARBA00025475"/>
    </source>
</evidence>
<dbReference type="InterPro" id="IPR050064">
    <property type="entry name" value="IGPS_HisA/HisF"/>
</dbReference>
<evidence type="ECO:0000256" key="11">
    <source>
        <dbReference type="RuleBase" id="RU003657"/>
    </source>
</evidence>
<dbReference type="Pfam" id="PF00977">
    <property type="entry name" value="His_biosynth"/>
    <property type="match status" value="1"/>
</dbReference>
<keyword evidence="6 11" id="KW-0368">Histidine biosynthesis</keyword>
<dbReference type="UniPathway" id="UPA00031">
    <property type="reaction ID" value="UER00010"/>
</dbReference>
<sequence>MNPPRVIPVLLLTDSGVVKSTRFKDRRYVGDPINALRVFNEKEVDEVVIVDIDAWKHRRGPNFERVAELAGECFMPLGYGGGVTTLDQIRTLFRCGVEKVLLNTALHSHPDLVSQAADIAGSQSIVACIDVKKNWLGRPRVCVSGGTIDTGLDPVEFAQQAESQGAGEIVLQSVDGDGTQGGYDLELIAKVTAAVNVPVVALGGAGNLTHMAAAVRAGAHAAAAGSFFVFHGKHRAVLITYPRIEEIRRTFAHG</sequence>
<dbReference type="RefSeq" id="WP_220160627.1">
    <property type="nucleotide sequence ID" value="NZ_CP080507.1"/>
</dbReference>
<dbReference type="GO" id="GO:0000105">
    <property type="term" value="P:L-histidine biosynthetic process"/>
    <property type="evidence" value="ECO:0007669"/>
    <property type="project" value="UniProtKB-UniPathway"/>
</dbReference>
<evidence type="ECO:0000313" key="13">
    <source>
        <dbReference type="Proteomes" id="UP000825051"/>
    </source>
</evidence>
<evidence type="ECO:0000313" key="12">
    <source>
        <dbReference type="EMBL" id="QYM77522.1"/>
    </source>
</evidence>
<gene>
    <name evidence="12" type="ORF">K0B96_09280</name>
</gene>
<dbReference type="EMBL" id="CP080507">
    <property type="protein sequence ID" value="QYM77522.1"/>
    <property type="molecule type" value="Genomic_DNA"/>
</dbReference>
<evidence type="ECO:0000256" key="9">
    <source>
        <dbReference type="ARBA" id="ARBA00030264"/>
    </source>
</evidence>
<evidence type="ECO:0000256" key="5">
    <source>
        <dbReference type="ARBA" id="ARBA00022605"/>
    </source>
</evidence>
<name>A0A8F9TTY9_9BACT</name>
<evidence type="ECO:0000256" key="1">
    <source>
        <dbReference type="ARBA" id="ARBA00005091"/>
    </source>
</evidence>
<dbReference type="InterPro" id="IPR013785">
    <property type="entry name" value="Aldolase_TIM"/>
</dbReference>
<dbReference type="InterPro" id="IPR006062">
    <property type="entry name" value="His_biosynth"/>
</dbReference>
<comment type="similarity">
    <text evidence="2 11">Belongs to the HisA/HisF family.</text>
</comment>
<keyword evidence="7" id="KW-0456">Lyase</keyword>
<evidence type="ECO:0000256" key="2">
    <source>
        <dbReference type="ARBA" id="ARBA00009667"/>
    </source>
</evidence>
<evidence type="ECO:0000256" key="3">
    <source>
        <dbReference type="ARBA" id="ARBA00011152"/>
    </source>
</evidence>
<dbReference type="Gene3D" id="3.20.20.70">
    <property type="entry name" value="Aldolase class I"/>
    <property type="match status" value="1"/>
</dbReference>
<keyword evidence="5 11" id="KW-0028">Amino-acid biosynthesis</keyword>
<dbReference type="InterPro" id="IPR011060">
    <property type="entry name" value="RibuloseP-bd_barrel"/>
</dbReference>
<keyword evidence="13" id="KW-1185">Reference proteome</keyword>
<organism evidence="12 13">
    <name type="scientific">Horticoccus luteus</name>
    <dbReference type="NCBI Taxonomy" id="2862869"/>
    <lineage>
        <taxon>Bacteria</taxon>
        <taxon>Pseudomonadati</taxon>
        <taxon>Verrucomicrobiota</taxon>
        <taxon>Opitutia</taxon>
        <taxon>Opitutales</taxon>
        <taxon>Opitutaceae</taxon>
        <taxon>Horticoccus</taxon>
    </lineage>
</organism>
<evidence type="ECO:0000256" key="4">
    <source>
        <dbReference type="ARBA" id="ARBA00012809"/>
    </source>
</evidence>
<comment type="catalytic activity">
    <reaction evidence="10">
        <text>5-[(5-phospho-1-deoxy-D-ribulos-1-ylimino)methylamino]-1-(5-phospho-beta-D-ribosyl)imidazole-4-carboxamide + L-glutamine = D-erythro-1-(imidazol-4-yl)glycerol 3-phosphate + 5-amino-1-(5-phospho-beta-D-ribosyl)imidazole-4-carboxamide + L-glutamate + H(+)</text>
        <dbReference type="Rhea" id="RHEA:24793"/>
        <dbReference type="ChEBI" id="CHEBI:15378"/>
        <dbReference type="ChEBI" id="CHEBI:29985"/>
        <dbReference type="ChEBI" id="CHEBI:58278"/>
        <dbReference type="ChEBI" id="CHEBI:58359"/>
        <dbReference type="ChEBI" id="CHEBI:58475"/>
        <dbReference type="ChEBI" id="CHEBI:58525"/>
        <dbReference type="EC" id="4.3.2.10"/>
    </reaction>
</comment>
<dbReference type="AlphaFoldDB" id="A0A8F9TTY9"/>
<dbReference type="InterPro" id="IPR004651">
    <property type="entry name" value="HisF"/>
</dbReference>
<comment type="function">
    <text evidence="8">IGPS catalyzes the conversion of PRFAR and glutamine to IGP, AICAR and glutamate. The HisF subunit catalyzes the cyclization activity that produces IGP and AICAR from PRFAR using the ammonia provided by the HisH subunit.</text>
</comment>